<evidence type="ECO:0000313" key="1">
    <source>
        <dbReference type="Proteomes" id="UP000235220"/>
    </source>
</evidence>
<protein>
    <submittedName>
        <fullName evidence="2">Uncharacterized protein LOC109003028</fullName>
    </submittedName>
</protein>
<dbReference type="FunCoup" id="A0A2I4FY14">
    <property type="interactions" value="100"/>
</dbReference>
<dbReference type="Pfam" id="PF05056">
    <property type="entry name" value="DUF674"/>
    <property type="match status" value="1"/>
</dbReference>
<dbReference type="KEGG" id="jre:109003028"/>
<name>A0A2I4FY14_JUGRE</name>
<organism evidence="1 2">
    <name type="scientific">Juglans regia</name>
    <name type="common">English walnut</name>
    <dbReference type="NCBI Taxonomy" id="51240"/>
    <lineage>
        <taxon>Eukaryota</taxon>
        <taxon>Viridiplantae</taxon>
        <taxon>Streptophyta</taxon>
        <taxon>Embryophyta</taxon>
        <taxon>Tracheophyta</taxon>
        <taxon>Spermatophyta</taxon>
        <taxon>Magnoliopsida</taxon>
        <taxon>eudicotyledons</taxon>
        <taxon>Gunneridae</taxon>
        <taxon>Pentapetalae</taxon>
        <taxon>rosids</taxon>
        <taxon>fabids</taxon>
        <taxon>Fagales</taxon>
        <taxon>Juglandaceae</taxon>
        <taxon>Juglans</taxon>
    </lineage>
</organism>
<dbReference type="PANTHER" id="PTHR33103">
    <property type="entry name" value="OS01G0153900 PROTEIN"/>
    <property type="match status" value="1"/>
</dbReference>
<reference evidence="2" key="1">
    <citation type="submission" date="2025-08" db="UniProtKB">
        <authorList>
            <consortium name="RefSeq"/>
        </authorList>
    </citation>
    <scope>IDENTIFICATION</scope>
    <source>
        <tissue evidence="2">Leaves</tissue>
    </source>
</reference>
<dbReference type="AlphaFoldDB" id="A0A2I4FY14"/>
<dbReference type="RefSeq" id="XP_018836528.2">
    <property type="nucleotide sequence ID" value="XM_018980983.2"/>
</dbReference>
<dbReference type="Gramene" id="Jr12_22810_p1">
    <property type="protein sequence ID" value="cds.Jr12_22810_p1"/>
    <property type="gene ID" value="Jr12_22810"/>
</dbReference>
<sequence>MASTEISLKLLIDTKGRKVLFAEVGKDFVDFLFALLSFPVGTIIRLLLKNGMVGSLSNLYESIEKLNETYLQPNLNKDNLLKPKVAVTAGYDAPLLLTEDESINRKQYYMCSNYDLNVADNPEAICPTCEHLMNTEIPFVAPTRTSDQISSDEGGFVKGVVTYMVMDDLVVKPMSTISGITLLNKFNVQELGSLEERMVTFDMAEGLKLLKYSLSSKTVLSSVFLGNTEP</sequence>
<evidence type="ECO:0000313" key="2">
    <source>
        <dbReference type="RefSeq" id="XP_018836528.2"/>
    </source>
</evidence>
<dbReference type="OrthoDB" id="2014278at2759"/>
<accession>A0A2I4FY14</accession>
<keyword evidence="1" id="KW-1185">Reference proteome</keyword>
<gene>
    <name evidence="2" type="primary">LOC109003028</name>
</gene>
<proteinExistence type="predicted"/>
<dbReference type="GeneID" id="109003028"/>
<dbReference type="Proteomes" id="UP000235220">
    <property type="component" value="Chromosome 12"/>
</dbReference>
<dbReference type="PANTHER" id="PTHR33103:SF19">
    <property type="entry name" value="OS09G0544700 PROTEIN"/>
    <property type="match status" value="1"/>
</dbReference>
<dbReference type="InterPro" id="IPR007750">
    <property type="entry name" value="DUF674"/>
</dbReference>